<dbReference type="EMBL" id="PIQO01000046">
    <property type="protein sequence ID" value="PKR82419.1"/>
    <property type="molecule type" value="Genomic_DNA"/>
</dbReference>
<organism evidence="1 2">
    <name type="scientific">Heyndrickxia camelliae</name>
    <dbReference type="NCBI Taxonomy" id="1707093"/>
    <lineage>
        <taxon>Bacteria</taxon>
        <taxon>Bacillati</taxon>
        <taxon>Bacillota</taxon>
        <taxon>Bacilli</taxon>
        <taxon>Bacillales</taxon>
        <taxon>Bacillaceae</taxon>
        <taxon>Heyndrickxia</taxon>
    </lineage>
</organism>
<dbReference type="RefSeq" id="WP_101356796.1">
    <property type="nucleotide sequence ID" value="NZ_PIQO01000046.1"/>
</dbReference>
<dbReference type="AlphaFoldDB" id="A0A2N3LCT9"/>
<keyword evidence="2" id="KW-1185">Reference proteome</keyword>
<protein>
    <submittedName>
        <fullName evidence="1">Uncharacterized protein</fullName>
    </submittedName>
</protein>
<dbReference type="Proteomes" id="UP000233440">
    <property type="component" value="Unassembled WGS sequence"/>
</dbReference>
<evidence type="ECO:0000313" key="2">
    <source>
        <dbReference type="Proteomes" id="UP000233440"/>
    </source>
</evidence>
<sequence length="127" mass="14775">MVTVAQRVYDCIKGLKGKEVFVEFYGEEGMVLKSNSKSLKLKKNNEIVTLELHELTSIDIDINLIQNYSFVYQNEEELEKIIIMTSGQKLIIDFNVDTVKEKESKIIFETIFEEDEDELVTFGRNKK</sequence>
<proteinExistence type="predicted"/>
<evidence type="ECO:0000313" key="1">
    <source>
        <dbReference type="EMBL" id="PKR82419.1"/>
    </source>
</evidence>
<comment type="caution">
    <text evidence="1">The sequence shown here is derived from an EMBL/GenBank/DDBJ whole genome shotgun (WGS) entry which is preliminary data.</text>
</comment>
<name>A0A2N3LCT9_9BACI</name>
<accession>A0A2N3LCT9</accession>
<reference evidence="1 2" key="1">
    <citation type="submission" date="2017-11" db="EMBL/GenBank/DDBJ databases">
        <title>Bacillus camelliae sp. nov., isolated from pu'er tea.</title>
        <authorList>
            <person name="Niu L."/>
        </authorList>
    </citation>
    <scope>NUCLEOTIDE SEQUENCE [LARGE SCALE GENOMIC DNA]</scope>
    <source>
        <strain evidence="1 2">7578-1</strain>
    </source>
</reference>
<gene>
    <name evidence="1" type="ORF">CWO92_24555</name>
</gene>